<evidence type="ECO:0000313" key="2">
    <source>
        <dbReference type="EMBL" id="KAH9287927.1"/>
    </source>
</evidence>
<feature type="non-terminal residue" evidence="2">
    <location>
        <position position="1"/>
    </location>
</feature>
<dbReference type="EMBL" id="JAHRHJ020003813">
    <property type="protein sequence ID" value="KAH9287927.1"/>
    <property type="molecule type" value="Genomic_DNA"/>
</dbReference>
<dbReference type="Proteomes" id="UP000824469">
    <property type="component" value="Unassembled WGS sequence"/>
</dbReference>
<name>A0AA38BQX2_TAXCH</name>
<feature type="non-terminal residue" evidence="2">
    <location>
        <position position="96"/>
    </location>
</feature>
<organism evidence="2 3">
    <name type="scientific">Taxus chinensis</name>
    <name type="common">Chinese yew</name>
    <name type="synonym">Taxus wallichiana var. chinensis</name>
    <dbReference type="NCBI Taxonomy" id="29808"/>
    <lineage>
        <taxon>Eukaryota</taxon>
        <taxon>Viridiplantae</taxon>
        <taxon>Streptophyta</taxon>
        <taxon>Embryophyta</taxon>
        <taxon>Tracheophyta</taxon>
        <taxon>Spermatophyta</taxon>
        <taxon>Pinopsida</taxon>
        <taxon>Pinidae</taxon>
        <taxon>Conifers II</taxon>
        <taxon>Cupressales</taxon>
        <taxon>Taxaceae</taxon>
        <taxon>Taxus</taxon>
    </lineage>
</organism>
<dbReference type="AlphaFoldDB" id="A0AA38BQX2"/>
<reference evidence="2 3" key="1">
    <citation type="journal article" date="2021" name="Nat. Plants">
        <title>The Taxus genome provides insights into paclitaxel biosynthesis.</title>
        <authorList>
            <person name="Xiong X."/>
            <person name="Gou J."/>
            <person name="Liao Q."/>
            <person name="Li Y."/>
            <person name="Zhou Q."/>
            <person name="Bi G."/>
            <person name="Li C."/>
            <person name="Du R."/>
            <person name="Wang X."/>
            <person name="Sun T."/>
            <person name="Guo L."/>
            <person name="Liang H."/>
            <person name="Lu P."/>
            <person name="Wu Y."/>
            <person name="Zhang Z."/>
            <person name="Ro D.K."/>
            <person name="Shang Y."/>
            <person name="Huang S."/>
            <person name="Yan J."/>
        </authorList>
    </citation>
    <scope>NUCLEOTIDE SEQUENCE [LARGE SCALE GENOMIC DNA]</scope>
    <source>
        <strain evidence="2">Ta-2019</strain>
    </source>
</reference>
<feature type="compositionally biased region" description="Polar residues" evidence="1">
    <location>
        <begin position="36"/>
        <end position="48"/>
    </location>
</feature>
<sequence>TEWVTTPPHIQEEGDEHLDEVQGECHFKRVFRRTKTQGATPPTIQISPRISPKKETIGRKKRNPKLNEEVEEFLERTSESLTQQEDVEDPTDEEMK</sequence>
<protein>
    <submittedName>
        <fullName evidence="2">Uncharacterized protein</fullName>
    </submittedName>
</protein>
<keyword evidence="3" id="KW-1185">Reference proteome</keyword>
<accession>A0AA38BQX2</accession>
<feature type="compositionally biased region" description="Acidic residues" evidence="1">
    <location>
        <begin position="85"/>
        <end position="96"/>
    </location>
</feature>
<feature type="region of interest" description="Disordered" evidence="1">
    <location>
        <begin position="33"/>
        <end position="96"/>
    </location>
</feature>
<comment type="caution">
    <text evidence="2">The sequence shown here is derived from an EMBL/GenBank/DDBJ whole genome shotgun (WGS) entry which is preliminary data.</text>
</comment>
<proteinExistence type="predicted"/>
<feature type="compositionally biased region" description="Basic and acidic residues" evidence="1">
    <location>
        <begin position="65"/>
        <end position="78"/>
    </location>
</feature>
<gene>
    <name evidence="2" type="ORF">KI387_032044</name>
</gene>
<evidence type="ECO:0000313" key="3">
    <source>
        <dbReference type="Proteomes" id="UP000824469"/>
    </source>
</evidence>
<evidence type="ECO:0000256" key="1">
    <source>
        <dbReference type="SAM" id="MobiDB-lite"/>
    </source>
</evidence>